<reference evidence="1 2" key="1">
    <citation type="submission" date="2017-06" db="EMBL/GenBank/DDBJ databases">
        <title>Comparative genomic analysis of Ambrosia Fusariam Clade fungi.</title>
        <authorList>
            <person name="Stajich J.E."/>
            <person name="Carrillo J."/>
            <person name="Kijimoto T."/>
            <person name="Eskalen A."/>
            <person name="O'Donnell K."/>
            <person name="Kasson M."/>
        </authorList>
    </citation>
    <scope>NUCLEOTIDE SEQUENCE [LARGE SCALE GENOMIC DNA]</scope>
    <source>
        <strain evidence="1 2">NRRL62579</strain>
    </source>
</reference>
<evidence type="ECO:0000313" key="2">
    <source>
        <dbReference type="Proteomes" id="UP000287144"/>
    </source>
</evidence>
<protein>
    <submittedName>
        <fullName evidence="1">Uncharacterized protein</fullName>
    </submittedName>
</protein>
<organism evidence="1 2">
    <name type="scientific">Fusarium oligoseptatum</name>
    <dbReference type="NCBI Taxonomy" id="2604345"/>
    <lineage>
        <taxon>Eukaryota</taxon>
        <taxon>Fungi</taxon>
        <taxon>Dikarya</taxon>
        <taxon>Ascomycota</taxon>
        <taxon>Pezizomycotina</taxon>
        <taxon>Sordariomycetes</taxon>
        <taxon>Hypocreomycetidae</taxon>
        <taxon>Hypocreales</taxon>
        <taxon>Nectriaceae</taxon>
        <taxon>Fusarium</taxon>
        <taxon>Fusarium solani species complex</taxon>
    </lineage>
</organism>
<accession>A0A428SVL4</accession>
<gene>
    <name evidence="1" type="ORF">CEP52_013016</name>
</gene>
<sequence>MVHFGVDALTGWVSHSGWAVNSGAPVSVAASLSRGSHSRFRKEFAFHLCRKEICFRVPKGRNRNNSRRGTLTTILGTNITPALRDNCFILRHQL</sequence>
<proteinExistence type="predicted"/>
<dbReference type="EMBL" id="NKCK01000178">
    <property type="protein sequence ID" value="RSL93817.1"/>
    <property type="molecule type" value="Genomic_DNA"/>
</dbReference>
<keyword evidence="2" id="KW-1185">Reference proteome</keyword>
<name>A0A428SVL4_9HYPO</name>
<dbReference type="AlphaFoldDB" id="A0A428SVL4"/>
<comment type="caution">
    <text evidence="1">The sequence shown here is derived from an EMBL/GenBank/DDBJ whole genome shotgun (WGS) entry which is preliminary data.</text>
</comment>
<dbReference type="Proteomes" id="UP000287144">
    <property type="component" value="Unassembled WGS sequence"/>
</dbReference>
<evidence type="ECO:0000313" key="1">
    <source>
        <dbReference type="EMBL" id="RSL93817.1"/>
    </source>
</evidence>